<feature type="region of interest" description="Disordered" evidence="1">
    <location>
        <begin position="46"/>
        <end position="65"/>
    </location>
</feature>
<dbReference type="PANTHER" id="PTHR10775:SF182">
    <property type="entry name" value="TRANSPOSON, EN_SPM-LIKE, TRANSPOSASE-ASSOCIATED DOMAIN PROTEIN-RELATED"/>
    <property type="match status" value="1"/>
</dbReference>
<proteinExistence type="predicted"/>
<name>A0ABQ9K996_HEVBR</name>
<dbReference type="EMBL" id="JARPOI010000419">
    <property type="protein sequence ID" value="KAJ9128710.1"/>
    <property type="molecule type" value="Genomic_DNA"/>
</dbReference>
<reference evidence="2 3" key="1">
    <citation type="journal article" date="2023" name="Plant Biotechnol. J.">
        <title>Chromosome-level wild Hevea brasiliensis genome provides new tools for genomic-assisted breeding and valuable loci to elevate rubber yield.</title>
        <authorList>
            <person name="Cheng H."/>
            <person name="Song X."/>
            <person name="Hu Y."/>
            <person name="Wu T."/>
            <person name="Yang Q."/>
            <person name="An Z."/>
            <person name="Feng S."/>
            <person name="Deng Z."/>
            <person name="Wu W."/>
            <person name="Zeng X."/>
            <person name="Tu M."/>
            <person name="Wang X."/>
            <person name="Huang H."/>
        </authorList>
    </citation>
    <scope>NUCLEOTIDE SEQUENCE [LARGE SCALE GENOMIC DNA]</scope>
    <source>
        <strain evidence="2">MT/VB/25A 57/8</strain>
    </source>
</reference>
<sequence>WSTKGKLACPYCNKDTCWMRLANGGKQCYMGHQRYLPLNHKWRNGNESFDGTKERGLPPKPLSGDHILDQVKNLKGVILTKAPHMKKAISHYGRGDN</sequence>
<dbReference type="InterPro" id="IPR004242">
    <property type="entry name" value="Transposase_21"/>
</dbReference>
<evidence type="ECO:0000256" key="1">
    <source>
        <dbReference type="SAM" id="MobiDB-lite"/>
    </source>
</evidence>
<organism evidence="2 3">
    <name type="scientific">Hevea brasiliensis</name>
    <name type="common">Para rubber tree</name>
    <name type="synonym">Siphonia brasiliensis</name>
    <dbReference type="NCBI Taxonomy" id="3981"/>
    <lineage>
        <taxon>Eukaryota</taxon>
        <taxon>Viridiplantae</taxon>
        <taxon>Streptophyta</taxon>
        <taxon>Embryophyta</taxon>
        <taxon>Tracheophyta</taxon>
        <taxon>Spermatophyta</taxon>
        <taxon>Magnoliopsida</taxon>
        <taxon>eudicotyledons</taxon>
        <taxon>Gunneridae</taxon>
        <taxon>Pentapetalae</taxon>
        <taxon>rosids</taxon>
        <taxon>fabids</taxon>
        <taxon>Malpighiales</taxon>
        <taxon>Euphorbiaceae</taxon>
        <taxon>Crotonoideae</taxon>
        <taxon>Micrandreae</taxon>
        <taxon>Hevea</taxon>
    </lineage>
</organism>
<evidence type="ECO:0000313" key="2">
    <source>
        <dbReference type="EMBL" id="KAJ9128710.1"/>
    </source>
</evidence>
<gene>
    <name evidence="2" type="ORF">P3X46_034587</name>
</gene>
<dbReference type="Pfam" id="PF02992">
    <property type="entry name" value="Transposase_21"/>
    <property type="match status" value="1"/>
</dbReference>
<protein>
    <submittedName>
        <fullName evidence="2">Uncharacterized protein</fullName>
    </submittedName>
</protein>
<evidence type="ECO:0000313" key="3">
    <source>
        <dbReference type="Proteomes" id="UP001174677"/>
    </source>
</evidence>
<feature type="non-terminal residue" evidence="2">
    <location>
        <position position="1"/>
    </location>
</feature>
<dbReference type="Proteomes" id="UP001174677">
    <property type="component" value="Unassembled WGS sequence"/>
</dbReference>
<comment type="caution">
    <text evidence="2">The sequence shown here is derived from an EMBL/GenBank/DDBJ whole genome shotgun (WGS) entry which is preliminary data.</text>
</comment>
<dbReference type="PANTHER" id="PTHR10775">
    <property type="entry name" value="OS08G0208400 PROTEIN"/>
    <property type="match status" value="1"/>
</dbReference>
<keyword evidence="3" id="KW-1185">Reference proteome</keyword>
<accession>A0ABQ9K996</accession>